<name>A0A7S4BSZ6_CHRCT</name>
<accession>A0A7S4BSZ6</accession>
<dbReference type="InterPro" id="IPR018961">
    <property type="entry name" value="DnaJ_homolog_subfam-C_membr-28"/>
</dbReference>
<dbReference type="PANTHER" id="PTHR39158:SF1">
    <property type="entry name" value="DNAJ HOMOLOG SUBFAMILY C MEMBER 28"/>
    <property type="match status" value="1"/>
</dbReference>
<reference evidence="3" key="1">
    <citation type="submission" date="2021-01" db="EMBL/GenBank/DDBJ databases">
        <authorList>
            <person name="Corre E."/>
            <person name="Pelletier E."/>
            <person name="Niang G."/>
            <person name="Scheremetjew M."/>
            <person name="Finn R."/>
            <person name="Kale V."/>
            <person name="Holt S."/>
            <person name="Cochrane G."/>
            <person name="Meng A."/>
            <person name="Brown T."/>
            <person name="Cohen L."/>
        </authorList>
    </citation>
    <scope>NUCLEOTIDE SEQUENCE</scope>
    <source>
        <strain evidence="3">CCMP645</strain>
    </source>
</reference>
<sequence length="354" mass="38042">MVDGAFDNLPGAGKPLPTDENVFEAISGEALAHRILKNAGCAPPWVERGKEIRVSLQRAKEVLALDVARMLLNETKVNEMKPSARANETLGAHGSVLSTAAAAVALAHRHASQRQLTSIHRHDEQAEQKDNKPDASATVNTHKDSAVKNDGNTLAKISSHDEIAIAASLLADSTEALAFAQSAAEAGDSISELSHAQKAISAALLQCNGRLPIWDDLRRNFDAKVMEINKQIMDYNLIAPNVAQQICSLNSERELAAALKAVPQQASTALHARPHDGRRGVLLTSGQAGDIGYFDMSTRTDFAVAEPVSFSIFSLFAELFTPPPPPPPQQLVRHSGPRMIQGSWTIRATDSHTL</sequence>
<dbReference type="Pfam" id="PF09350">
    <property type="entry name" value="DJC28_CD"/>
    <property type="match status" value="1"/>
</dbReference>
<feature type="domain" description="DnaJ homologue subfamily C member 28 conserved" evidence="2">
    <location>
        <begin position="3"/>
        <end position="57"/>
    </location>
</feature>
<feature type="region of interest" description="Disordered" evidence="1">
    <location>
        <begin position="112"/>
        <end position="149"/>
    </location>
</feature>
<organism evidence="3">
    <name type="scientific">Chrysotila carterae</name>
    <name type="common">Marine alga</name>
    <name type="synonym">Syracosphaera carterae</name>
    <dbReference type="NCBI Taxonomy" id="13221"/>
    <lineage>
        <taxon>Eukaryota</taxon>
        <taxon>Haptista</taxon>
        <taxon>Haptophyta</taxon>
        <taxon>Prymnesiophyceae</taxon>
        <taxon>Isochrysidales</taxon>
        <taxon>Isochrysidaceae</taxon>
        <taxon>Chrysotila</taxon>
    </lineage>
</organism>
<dbReference type="InterPro" id="IPR052573">
    <property type="entry name" value="DnaJ_C_subfamily_28"/>
</dbReference>
<gene>
    <name evidence="3" type="ORF">PCAR00345_LOCUS28542</name>
</gene>
<feature type="compositionally biased region" description="Basic and acidic residues" evidence="1">
    <location>
        <begin position="120"/>
        <end position="133"/>
    </location>
</feature>
<dbReference type="EMBL" id="HBIZ01044572">
    <property type="protein sequence ID" value="CAE0775907.1"/>
    <property type="molecule type" value="Transcribed_RNA"/>
</dbReference>
<evidence type="ECO:0000313" key="3">
    <source>
        <dbReference type="EMBL" id="CAE0775907.1"/>
    </source>
</evidence>
<proteinExistence type="predicted"/>
<protein>
    <recommendedName>
        <fullName evidence="2">DnaJ homologue subfamily C member 28 conserved domain-containing protein</fullName>
    </recommendedName>
</protein>
<evidence type="ECO:0000256" key="1">
    <source>
        <dbReference type="SAM" id="MobiDB-lite"/>
    </source>
</evidence>
<dbReference type="AlphaFoldDB" id="A0A7S4BSZ6"/>
<evidence type="ECO:0000259" key="2">
    <source>
        <dbReference type="Pfam" id="PF09350"/>
    </source>
</evidence>
<dbReference type="PANTHER" id="PTHR39158">
    <property type="entry name" value="OS08G0560600 PROTEIN"/>
    <property type="match status" value="1"/>
</dbReference>